<sequence length="157" mass="18235">MRKNRAQVREITPDPIYNSKLVSRFINSIMIDGKKSLAEKIFYDAMTTIQEKVEEEDDAMEILKTALNNVMPVLEIKSKRVGGANYQVPVEVSNRRRVTLGLRWIVDAARKRSERTMVERFANEIVDAYNEQGGAFKKKEEVHRMAEANKAFAHYRW</sequence>
<keyword evidence="2 7" id="KW-0820">tRNA-binding</keyword>
<dbReference type="Pfam" id="PF00177">
    <property type="entry name" value="Ribosomal_S7"/>
    <property type="match status" value="1"/>
</dbReference>
<evidence type="ECO:0000259" key="9">
    <source>
        <dbReference type="Pfam" id="PF00177"/>
    </source>
</evidence>
<evidence type="ECO:0000256" key="6">
    <source>
        <dbReference type="ARBA" id="ARBA00023274"/>
    </source>
</evidence>
<comment type="similarity">
    <text evidence="1 7 8">Belongs to the universal ribosomal protein uS7 family.</text>
</comment>
<dbReference type="FunFam" id="1.10.455.10:FF:000001">
    <property type="entry name" value="30S ribosomal protein S7"/>
    <property type="match status" value="1"/>
</dbReference>
<dbReference type="CDD" id="cd14869">
    <property type="entry name" value="uS7_Bacteria"/>
    <property type="match status" value="1"/>
</dbReference>
<dbReference type="EMBL" id="OBDZ01000015">
    <property type="protein sequence ID" value="SNY31914.1"/>
    <property type="molecule type" value="Genomic_DNA"/>
</dbReference>
<dbReference type="Proteomes" id="UP000219573">
    <property type="component" value="Unassembled WGS sequence"/>
</dbReference>
<evidence type="ECO:0000256" key="4">
    <source>
        <dbReference type="ARBA" id="ARBA00022884"/>
    </source>
</evidence>
<dbReference type="GO" id="GO:0019843">
    <property type="term" value="F:rRNA binding"/>
    <property type="evidence" value="ECO:0007669"/>
    <property type="project" value="UniProtKB-UniRule"/>
</dbReference>
<dbReference type="InterPro" id="IPR023798">
    <property type="entry name" value="Ribosomal_uS7_dom"/>
</dbReference>
<dbReference type="HAMAP" id="MF_00480_B">
    <property type="entry name" value="Ribosomal_uS7_B"/>
    <property type="match status" value="1"/>
</dbReference>
<keyword evidence="5 7" id="KW-0689">Ribosomal protein</keyword>
<evidence type="ECO:0000313" key="10">
    <source>
        <dbReference type="EMBL" id="SNY31914.1"/>
    </source>
</evidence>
<keyword evidence="3 7" id="KW-0699">rRNA-binding</keyword>
<dbReference type="NCBIfam" id="TIGR01029">
    <property type="entry name" value="rpsG_bact"/>
    <property type="match status" value="1"/>
</dbReference>
<dbReference type="InterPro" id="IPR020606">
    <property type="entry name" value="Ribosomal_uS7_CS"/>
</dbReference>
<organism evidence="10 11">
    <name type="scientific">Orenia metallireducens</name>
    <dbReference type="NCBI Taxonomy" id="1413210"/>
    <lineage>
        <taxon>Bacteria</taxon>
        <taxon>Bacillati</taxon>
        <taxon>Bacillota</taxon>
        <taxon>Clostridia</taxon>
        <taxon>Halanaerobiales</taxon>
        <taxon>Halobacteroidaceae</taxon>
        <taxon>Orenia</taxon>
    </lineage>
</organism>
<dbReference type="SUPFAM" id="SSF47973">
    <property type="entry name" value="Ribosomal protein S7"/>
    <property type="match status" value="1"/>
</dbReference>
<evidence type="ECO:0000256" key="2">
    <source>
        <dbReference type="ARBA" id="ARBA00022555"/>
    </source>
</evidence>
<keyword evidence="11" id="KW-1185">Reference proteome</keyword>
<evidence type="ECO:0000256" key="5">
    <source>
        <dbReference type="ARBA" id="ARBA00022980"/>
    </source>
</evidence>
<dbReference type="STRING" id="1413210.U472_04630"/>
<accession>A0A285H8C8</accession>
<evidence type="ECO:0000256" key="1">
    <source>
        <dbReference type="ARBA" id="ARBA00007151"/>
    </source>
</evidence>
<dbReference type="InterPro" id="IPR000235">
    <property type="entry name" value="Ribosomal_uS7"/>
</dbReference>
<comment type="subunit">
    <text evidence="7">Part of the 30S ribosomal subunit. Contacts proteins S9 and S11.</text>
</comment>
<keyword evidence="6 7" id="KW-0687">Ribonucleoprotein</keyword>
<dbReference type="InterPro" id="IPR036823">
    <property type="entry name" value="Ribosomal_uS7_dom_sf"/>
</dbReference>
<proteinExistence type="inferred from homology"/>
<dbReference type="OrthoDB" id="9807653at2"/>
<evidence type="ECO:0000256" key="8">
    <source>
        <dbReference type="RuleBase" id="RU003619"/>
    </source>
</evidence>
<protein>
    <recommendedName>
        <fullName evidence="7">Small ribosomal subunit protein uS7</fullName>
    </recommendedName>
</protein>
<comment type="function">
    <text evidence="7">One of the primary rRNA binding proteins, it binds directly to 16S rRNA where it nucleates assembly of the head domain of the 30S subunit. Is located at the subunit interface close to the decoding center, probably blocks exit of the E-site tRNA.</text>
</comment>
<keyword evidence="4 7" id="KW-0694">RNA-binding</keyword>
<dbReference type="InterPro" id="IPR005717">
    <property type="entry name" value="Ribosomal_uS7_bac/org-type"/>
</dbReference>
<evidence type="ECO:0000313" key="11">
    <source>
        <dbReference type="Proteomes" id="UP000219573"/>
    </source>
</evidence>
<evidence type="ECO:0000256" key="3">
    <source>
        <dbReference type="ARBA" id="ARBA00022730"/>
    </source>
</evidence>
<gene>
    <name evidence="7" type="primary">rpsG</name>
    <name evidence="10" type="ORF">SAMN06265827_11584</name>
</gene>
<name>A0A285H8C8_9FIRM</name>
<dbReference type="GO" id="GO:0003735">
    <property type="term" value="F:structural constituent of ribosome"/>
    <property type="evidence" value="ECO:0007669"/>
    <property type="project" value="InterPro"/>
</dbReference>
<dbReference type="PIRSF" id="PIRSF002122">
    <property type="entry name" value="RPS7p_RPS7a_RPS5e_RPS7o"/>
    <property type="match status" value="1"/>
</dbReference>
<reference evidence="11" key="1">
    <citation type="submission" date="2017-09" db="EMBL/GenBank/DDBJ databases">
        <authorList>
            <person name="Varghese N."/>
            <person name="Submissions S."/>
        </authorList>
    </citation>
    <scope>NUCLEOTIDE SEQUENCE [LARGE SCALE GENOMIC DNA]</scope>
    <source>
        <strain evidence="11">MSL47</strain>
    </source>
</reference>
<evidence type="ECO:0000256" key="7">
    <source>
        <dbReference type="HAMAP-Rule" id="MF_00480"/>
    </source>
</evidence>
<dbReference type="Gene3D" id="1.10.455.10">
    <property type="entry name" value="Ribosomal protein S7 domain"/>
    <property type="match status" value="1"/>
</dbReference>
<dbReference type="AlphaFoldDB" id="A0A285H8C8"/>
<dbReference type="RefSeq" id="WP_097018170.1">
    <property type="nucleotide sequence ID" value="NZ_OBDZ01000015.1"/>
</dbReference>
<dbReference type="GO" id="GO:0015935">
    <property type="term" value="C:small ribosomal subunit"/>
    <property type="evidence" value="ECO:0007669"/>
    <property type="project" value="InterPro"/>
</dbReference>
<feature type="domain" description="Small ribosomal subunit protein uS7" evidence="9">
    <location>
        <begin position="1"/>
        <end position="150"/>
    </location>
</feature>
<dbReference type="PROSITE" id="PS00052">
    <property type="entry name" value="RIBOSOMAL_S7"/>
    <property type="match status" value="1"/>
</dbReference>
<dbReference type="GO" id="GO:0006412">
    <property type="term" value="P:translation"/>
    <property type="evidence" value="ECO:0007669"/>
    <property type="project" value="UniProtKB-UniRule"/>
</dbReference>
<dbReference type="GO" id="GO:0000049">
    <property type="term" value="F:tRNA binding"/>
    <property type="evidence" value="ECO:0007669"/>
    <property type="project" value="UniProtKB-UniRule"/>
</dbReference>
<dbReference type="PANTHER" id="PTHR11205">
    <property type="entry name" value="RIBOSOMAL PROTEIN S7"/>
    <property type="match status" value="1"/>
</dbReference>